<dbReference type="RefSeq" id="WP_115753082.1">
    <property type="nucleotide sequence ID" value="NZ_LARY01000002.1"/>
</dbReference>
<evidence type="ECO:0000313" key="2">
    <source>
        <dbReference type="EMBL" id="RDX00839.1"/>
    </source>
</evidence>
<name>A0A3D8TR17_9LIST</name>
<comment type="caution">
    <text evidence="2">The sequence shown here is derived from an EMBL/GenBank/DDBJ whole genome shotgun (WGS) entry which is preliminary data.</text>
</comment>
<evidence type="ECO:0000256" key="1">
    <source>
        <dbReference type="SAM" id="Coils"/>
    </source>
</evidence>
<dbReference type="InterPro" id="IPR024623">
    <property type="entry name" value="YtxH"/>
</dbReference>
<evidence type="ECO:0008006" key="4">
    <source>
        <dbReference type="Google" id="ProtNLM"/>
    </source>
</evidence>
<reference evidence="3" key="1">
    <citation type="submission" date="2015-04" db="EMBL/GenBank/DDBJ databases">
        <authorList>
            <person name="Schardt J."/>
            <person name="Mueller-Herbst S."/>
            <person name="Scherer S."/>
            <person name="Huptas C."/>
        </authorList>
    </citation>
    <scope>NUCLEOTIDE SEQUENCE [LARGE SCALE GENOMIC DNA]</scope>
    <source>
        <strain evidence="3">Kiel-L1</strain>
    </source>
</reference>
<proteinExistence type="predicted"/>
<protein>
    <recommendedName>
        <fullName evidence="4">General stress protein</fullName>
    </recommendedName>
</protein>
<dbReference type="PANTHER" id="PTHR35792:SF3">
    <property type="entry name" value="IG HYPOTHETICAL 17707"/>
    <property type="match status" value="1"/>
</dbReference>
<sequence length="120" mass="13183">MNKKSLFLGAVIGAAAGAVTSILFAPKSGRELRSDIVEKSGEASVVLKELAYNANELLQSIQVLGTEGSTLIKDVSSDIMDSVSKWNEEMEPEKKRLKDEIKDMQRTIADLEKTLKKDNK</sequence>
<organism evidence="2 3">
    <name type="scientific">Listeria kieliensis</name>
    <dbReference type="NCBI Taxonomy" id="1621700"/>
    <lineage>
        <taxon>Bacteria</taxon>
        <taxon>Bacillati</taxon>
        <taxon>Bacillota</taxon>
        <taxon>Bacilli</taxon>
        <taxon>Bacillales</taxon>
        <taxon>Listeriaceae</taxon>
        <taxon>Listeria</taxon>
    </lineage>
</organism>
<dbReference type="EMBL" id="LARY01000002">
    <property type="protein sequence ID" value="RDX00839.1"/>
    <property type="molecule type" value="Genomic_DNA"/>
</dbReference>
<dbReference type="InterPro" id="IPR052928">
    <property type="entry name" value="Desiccation-related_membrane"/>
</dbReference>
<dbReference type="Pfam" id="PF12732">
    <property type="entry name" value="YtxH"/>
    <property type="match status" value="1"/>
</dbReference>
<keyword evidence="3" id="KW-1185">Reference proteome</keyword>
<dbReference type="Proteomes" id="UP000257055">
    <property type="component" value="Unassembled WGS sequence"/>
</dbReference>
<gene>
    <name evidence="2" type="ORF">UR08_07635</name>
</gene>
<feature type="coiled-coil region" evidence="1">
    <location>
        <begin position="87"/>
        <end position="114"/>
    </location>
</feature>
<evidence type="ECO:0000313" key="3">
    <source>
        <dbReference type="Proteomes" id="UP000257055"/>
    </source>
</evidence>
<dbReference type="AlphaFoldDB" id="A0A3D8TR17"/>
<dbReference type="PANTHER" id="PTHR35792">
    <property type="entry name" value="GENERAL STRESS PROTEIN"/>
    <property type="match status" value="1"/>
</dbReference>
<accession>A0A3D8TR17</accession>
<keyword evidence="1" id="KW-0175">Coiled coil</keyword>